<dbReference type="AlphaFoldDB" id="A0A1R2BXB4"/>
<name>A0A1R2BXB4_9CILI</name>
<comment type="caution">
    <text evidence="5">The sequence shown here is derived from an EMBL/GenBank/DDBJ whole genome shotgun (WGS) entry which is preliminary data.</text>
</comment>
<feature type="domain" description="NOT2/NOT3/NOT5 C-terminal" evidence="4">
    <location>
        <begin position="172"/>
        <end position="250"/>
    </location>
</feature>
<dbReference type="GO" id="GO:0030015">
    <property type="term" value="C:CCR4-NOT core complex"/>
    <property type="evidence" value="ECO:0007669"/>
    <property type="project" value="InterPro"/>
</dbReference>
<keyword evidence="6" id="KW-1185">Reference proteome</keyword>
<evidence type="ECO:0000313" key="5">
    <source>
        <dbReference type="EMBL" id="OMJ81341.1"/>
    </source>
</evidence>
<proteinExistence type="inferred from homology"/>
<evidence type="ECO:0000256" key="3">
    <source>
        <dbReference type="ARBA" id="ARBA00023163"/>
    </source>
</evidence>
<gene>
    <name evidence="5" type="ORF">SteCoe_18193</name>
</gene>
<evidence type="ECO:0000313" key="6">
    <source>
        <dbReference type="Proteomes" id="UP000187209"/>
    </source>
</evidence>
<reference evidence="5 6" key="1">
    <citation type="submission" date="2016-11" db="EMBL/GenBank/DDBJ databases">
        <title>The macronuclear genome of Stentor coeruleus: a giant cell with tiny introns.</title>
        <authorList>
            <person name="Slabodnick M."/>
            <person name="Ruby J.G."/>
            <person name="Reiff S.B."/>
            <person name="Swart E.C."/>
            <person name="Gosai S."/>
            <person name="Prabakaran S."/>
            <person name="Witkowska E."/>
            <person name="Larue G.E."/>
            <person name="Fisher S."/>
            <person name="Freeman R.M."/>
            <person name="Gunawardena J."/>
            <person name="Chu W."/>
            <person name="Stover N.A."/>
            <person name="Gregory B.D."/>
            <person name="Nowacki M."/>
            <person name="Derisi J."/>
            <person name="Roy S.W."/>
            <person name="Marshall W.F."/>
            <person name="Sood P."/>
        </authorList>
    </citation>
    <scope>NUCLEOTIDE SEQUENCE [LARGE SCALE GENOMIC DNA]</scope>
    <source>
        <strain evidence="5">WM001</strain>
    </source>
</reference>
<dbReference type="EMBL" id="MPUH01000384">
    <property type="protein sequence ID" value="OMJ81341.1"/>
    <property type="molecule type" value="Genomic_DNA"/>
</dbReference>
<keyword evidence="3" id="KW-0804">Transcription</keyword>
<evidence type="ECO:0000259" key="4">
    <source>
        <dbReference type="Pfam" id="PF04153"/>
    </source>
</evidence>
<dbReference type="GO" id="GO:0006355">
    <property type="term" value="P:regulation of DNA-templated transcription"/>
    <property type="evidence" value="ECO:0007669"/>
    <property type="project" value="InterPro"/>
</dbReference>
<dbReference type="Pfam" id="PF04153">
    <property type="entry name" value="NOT2_3_5_C"/>
    <property type="match status" value="1"/>
</dbReference>
<comment type="similarity">
    <text evidence="1">Belongs to the CNOT2/3/5 family.</text>
</comment>
<dbReference type="InterPro" id="IPR040168">
    <property type="entry name" value="Not2/3/5"/>
</dbReference>
<sequence length="289" mass="33132">MYPRNQGLFDNVRNPENVRKYANFEPEANNTMNFIGYYDSYPPVYHPHVNYDYTSEYVVGLDYEPVEEFPSLLPNSPPGFVSEEFYPPPGFSKPVKTKAPNPNAVSFIPSFLSSPPVKDEKEEQELKDYGVRGILALQKNLQDDKAQLAKGKDLTAQDANKKNIENVSSYLYSAFEQELDSTEHPEFTLPSSYYVSKQVLKAKMIRICNVETLIYAFYNMPGEAIQAYAAEELYRRDWVYDVKKQLWFLMSLGGCKMFDINKFEVVNTQLSPGPFLSKEDVAVKQRPLA</sequence>
<dbReference type="InterPro" id="IPR038635">
    <property type="entry name" value="CCR4-NOT_su2/3/5_C_sf"/>
</dbReference>
<dbReference type="InterPro" id="IPR007282">
    <property type="entry name" value="NOT2/3/5_C"/>
</dbReference>
<accession>A0A1R2BXB4</accession>
<evidence type="ECO:0000256" key="2">
    <source>
        <dbReference type="ARBA" id="ARBA00023015"/>
    </source>
</evidence>
<dbReference type="Gene3D" id="2.30.30.1020">
    <property type="entry name" value="CCR4-NOT complex subunit 2/3/5, C-terminal domain"/>
    <property type="match status" value="1"/>
</dbReference>
<evidence type="ECO:0000256" key="1">
    <source>
        <dbReference type="ARBA" id="ARBA00007682"/>
    </source>
</evidence>
<dbReference type="OrthoDB" id="25391at2759"/>
<protein>
    <recommendedName>
        <fullName evidence="4">NOT2/NOT3/NOT5 C-terminal domain-containing protein</fullName>
    </recommendedName>
</protein>
<dbReference type="PANTHER" id="PTHR23326">
    <property type="entry name" value="CCR4 NOT-RELATED"/>
    <property type="match status" value="1"/>
</dbReference>
<keyword evidence="2" id="KW-0805">Transcription regulation</keyword>
<organism evidence="5 6">
    <name type="scientific">Stentor coeruleus</name>
    <dbReference type="NCBI Taxonomy" id="5963"/>
    <lineage>
        <taxon>Eukaryota</taxon>
        <taxon>Sar</taxon>
        <taxon>Alveolata</taxon>
        <taxon>Ciliophora</taxon>
        <taxon>Postciliodesmatophora</taxon>
        <taxon>Heterotrichea</taxon>
        <taxon>Heterotrichida</taxon>
        <taxon>Stentoridae</taxon>
        <taxon>Stentor</taxon>
    </lineage>
</organism>
<dbReference type="Proteomes" id="UP000187209">
    <property type="component" value="Unassembled WGS sequence"/>
</dbReference>